<evidence type="ECO:0000256" key="3">
    <source>
        <dbReference type="ARBA" id="ARBA00022679"/>
    </source>
</evidence>
<evidence type="ECO:0000256" key="6">
    <source>
        <dbReference type="ARBA" id="ARBA00049348"/>
    </source>
</evidence>
<keyword evidence="3" id="KW-0808">Transferase</keyword>
<dbReference type="InterPro" id="IPR036217">
    <property type="entry name" value="MethylDNA_cys_MeTrfase_DNAb"/>
</dbReference>
<dbReference type="NCBIfam" id="TIGR00589">
    <property type="entry name" value="ogt"/>
    <property type="match status" value="1"/>
</dbReference>
<gene>
    <name evidence="8" type="ORF">THIOM_003790</name>
</gene>
<dbReference type="GO" id="GO:0006281">
    <property type="term" value="P:DNA repair"/>
    <property type="evidence" value="ECO:0007669"/>
    <property type="project" value="UniProtKB-KW"/>
</dbReference>
<dbReference type="InterPro" id="IPR001497">
    <property type="entry name" value="MethylDNA_cys_MeTrfase_AS"/>
</dbReference>
<evidence type="ECO:0000313" key="8">
    <source>
        <dbReference type="EMBL" id="OAD20504.1"/>
    </source>
</evidence>
<dbReference type="PROSITE" id="PS00374">
    <property type="entry name" value="MGMT"/>
    <property type="match status" value="1"/>
</dbReference>
<keyword evidence="2" id="KW-0489">Methyltransferase</keyword>
<dbReference type="EMBL" id="LUTY01002322">
    <property type="protein sequence ID" value="OAD20504.1"/>
    <property type="molecule type" value="Genomic_DNA"/>
</dbReference>
<sequence length="166" mass="18904">MRDTQQLYIVTRHTDYGNTLVAYTEHGICSIQLGDEEEELELMLRQDFPEAVFVDGTTQHENWINSVYAFIDGETEKYGEFPLDIYGTPFQKKVWNALREIPRGEMCSYTEVATKISSPKAVRAVATACANNKLAIVIPCHRVVREDGATTRRVPMRLCKTDTQIL</sequence>
<reference evidence="8 9" key="1">
    <citation type="submission" date="2016-05" db="EMBL/GenBank/DDBJ databases">
        <title>Single-cell genome of chain-forming Candidatus Thiomargarita nelsonii and comparison to other large sulfur-oxidizing bacteria.</title>
        <authorList>
            <person name="Winkel M."/>
            <person name="Salman V."/>
            <person name="Woyke T."/>
            <person name="Schulz-Vogt H."/>
            <person name="Richter M."/>
            <person name="Flood B."/>
            <person name="Bailey J."/>
            <person name="Amann R."/>
            <person name="Mussmann M."/>
        </authorList>
    </citation>
    <scope>NUCLEOTIDE SEQUENCE [LARGE SCALE GENOMIC DNA]</scope>
    <source>
        <strain evidence="8 9">THI036</strain>
    </source>
</reference>
<comment type="catalytic activity">
    <reaction evidence="1">
        <text>a 4-O-methyl-thymidine in DNA + L-cysteinyl-[protein] = a thymidine in DNA + S-methyl-L-cysteinyl-[protein]</text>
        <dbReference type="Rhea" id="RHEA:53428"/>
        <dbReference type="Rhea" id="RHEA-COMP:10131"/>
        <dbReference type="Rhea" id="RHEA-COMP:10132"/>
        <dbReference type="Rhea" id="RHEA-COMP:13555"/>
        <dbReference type="Rhea" id="RHEA-COMP:13556"/>
        <dbReference type="ChEBI" id="CHEBI:29950"/>
        <dbReference type="ChEBI" id="CHEBI:82612"/>
        <dbReference type="ChEBI" id="CHEBI:137386"/>
        <dbReference type="ChEBI" id="CHEBI:137387"/>
        <dbReference type="EC" id="2.1.1.63"/>
    </reaction>
</comment>
<feature type="domain" description="Methylated-DNA-[protein]-cysteine S-methyltransferase DNA binding" evidence="7">
    <location>
        <begin position="89"/>
        <end position="152"/>
    </location>
</feature>
<comment type="caution">
    <text evidence="8">The sequence shown here is derived from an EMBL/GenBank/DDBJ whole genome shotgun (WGS) entry which is preliminary data.</text>
</comment>
<evidence type="ECO:0000313" key="9">
    <source>
        <dbReference type="Proteomes" id="UP000076962"/>
    </source>
</evidence>
<dbReference type="Gene3D" id="3.30.160.70">
    <property type="entry name" value="Methylated DNA-protein cysteine methyltransferase domain"/>
    <property type="match status" value="1"/>
</dbReference>
<evidence type="ECO:0000256" key="1">
    <source>
        <dbReference type="ARBA" id="ARBA00001286"/>
    </source>
</evidence>
<dbReference type="InterPro" id="IPR036388">
    <property type="entry name" value="WH-like_DNA-bd_sf"/>
</dbReference>
<name>A0A176RXQ7_9GAMM</name>
<dbReference type="Proteomes" id="UP000076962">
    <property type="component" value="Unassembled WGS sequence"/>
</dbReference>
<keyword evidence="4" id="KW-0227">DNA damage</keyword>
<protein>
    <submittedName>
        <fullName evidence="8">Transcriptional regulator, AraC family</fullName>
    </submittedName>
</protein>
<dbReference type="CDD" id="cd06445">
    <property type="entry name" value="ATase"/>
    <property type="match status" value="1"/>
</dbReference>
<proteinExistence type="predicted"/>
<dbReference type="Pfam" id="PF01035">
    <property type="entry name" value="DNA_binding_1"/>
    <property type="match status" value="1"/>
</dbReference>
<organism evidence="8 9">
    <name type="scientific">Candidatus Thiomargarita nelsonii</name>
    <dbReference type="NCBI Taxonomy" id="1003181"/>
    <lineage>
        <taxon>Bacteria</taxon>
        <taxon>Pseudomonadati</taxon>
        <taxon>Pseudomonadota</taxon>
        <taxon>Gammaproteobacteria</taxon>
        <taxon>Thiotrichales</taxon>
        <taxon>Thiotrichaceae</taxon>
        <taxon>Thiomargarita</taxon>
    </lineage>
</organism>
<dbReference type="SUPFAM" id="SSF53155">
    <property type="entry name" value="Methylated DNA-protein cysteine methyltransferase domain"/>
    <property type="match status" value="1"/>
</dbReference>
<dbReference type="SUPFAM" id="SSF46767">
    <property type="entry name" value="Methylated DNA-protein cysteine methyltransferase, C-terminal domain"/>
    <property type="match status" value="1"/>
</dbReference>
<evidence type="ECO:0000259" key="7">
    <source>
        <dbReference type="Pfam" id="PF01035"/>
    </source>
</evidence>
<evidence type="ECO:0000256" key="5">
    <source>
        <dbReference type="ARBA" id="ARBA00023204"/>
    </source>
</evidence>
<accession>A0A176RXQ7</accession>
<dbReference type="PANTHER" id="PTHR10815">
    <property type="entry name" value="METHYLATED-DNA--PROTEIN-CYSTEINE METHYLTRANSFERASE"/>
    <property type="match status" value="1"/>
</dbReference>
<dbReference type="GO" id="GO:0032259">
    <property type="term" value="P:methylation"/>
    <property type="evidence" value="ECO:0007669"/>
    <property type="project" value="UniProtKB-KW"/>
</dbReference>
<dbReference type="PANTHER" id="PTHR10815:SF14">
    <property type="entry name" value="BIFUNCTIONAL TRANSCRIPTIONAL ACTIVATOR_DNA REPAIR ENZYME ADA"/>
    <property type="match status" value="1"/>
</dbReference>
<comment type="catalytic activity">
    <reaction evidence="6">
        <text>a 6-O-methyl-2'-deoxyguanosine in DNA + L-cysteinyl-[protein] = S-methyl-L-cysteinyl-[protein] + a 2'-deoxyguanosine in DNA</text>
        <dbReference type="Rhea" id="RHEA:24000"/>
        <dbReference type="Rhea" id="RHEA-COMP:10131"/>
        <dbReference type="Rhea" id="RHEA-COMP:10132"/>
        <dbReference type="Rhea" id="RHEA-COMP:11367"/>
        <dbReference type="Rhea" id="RHEA-COMP:11368"/>
        <dbReference type="ChEBI" id="CHEBI:29950"/>
        <dbReference type="ChEBI" id="CHEBI:82612"/>
        <dbReference type="ChEBI" id="CHEBI:85445"/>
        <dbReference type="ChEBI" id="CHEBI:85448"/>
        <dbReference type="EC" id="2.1.1.63"/>
    </reaction>
</comment>
<dbReference type="Gene3D" id="1.10.10.10">
    <property type="entry name" value="Winged helix-like DNA-binding domain superfamily/Winged helix DNA-binding domain"/>
    <property type="match status" value="1"/>
</dbReference>
<evidence type="ECO:0000256" key="2">
    <source>
        <dbReference type="ARBA" id="ARBA00022603"/>
    </source>
</evidence>
<keyword evidence="5" id="KW-0234">DNA repair</keyword>
<dbReference type="AlphaFoldDB" id="A0A176RXQ7"/>
<feature type="non-terminal residue" evidence="8">
    <location>
        <position position="166"/>
    </location>
</feature>
<dbReference type="GO" id="GO:0003908">
    <property type="term" value="F:methylated-DNA-[protein]-cysteine S-methyltransferase activity"/>
    <property type="evidence" value="ECO:0007669"/>
    <property type="project" value="UniProtKB-EC"/>
</dbReference>
<evidence type="ECO:0000256" key="4">
    <source>
        <dbReference type="ARBA" id="ARBA00022763"/>
    </source>
</evidence>
<dbReference type="InterPro" id="IPR014048">
    <property type="entry name" value="MethylDNA_cys_MeTrfase_DNA-bd"/>
</dbReference>
<keyword evidence="9" id="KW-1185">Reference proteome</keyword>
<dbReference type="InterPro" id="IPR036631">
    <property type="entry name" value="MGMT_N_sf"/>
</dbReference>